<dbReference type="EMBL" id="CAAE01014729">
    <property type="protein sequence ID" value="CAG03991.1"/>
    <property type="molecule type" value="Genomic_DNA"/>
</dbReference>
<sequence>MGQIQVLTEKSVRRVISHGEGALLKGLMFPGPFQFFHPGTHRRNRRLTRDSQKS</sequence>
<organism evidence="1">
    <name type="scientific">Tetraodon nigroviridis</name>
    <name type="common">Spotted green pufferfish</name>
    <name type="synonym">Chelonodon nigroviridis</name>
    <dbReference type="NCBI Taxonomy" id="99883"/>
    <lineage>
        <taxon>Eukaryota</taxon>
        <taxon>Metazoa</taxon>
        <taxon>Chordata</taxon>
        <taxon>Craniata</taxon>
        <taxon>Vertebrata</taxon>
        <taxon>Euteleostomi</taxon>
        <taxon>Actinopterygii</taxon>
        <taxon>Neopterygii</taxon>
        <taxon>Teleostei</taxon>
        <taxon>Neoteleostei</taxon>
        <taxon>Acanthomorphata</taxon>
        <taxon>Eupercaria</taxon>
        <taxon>Tetraodontiformes</taxon>
        <taxon>Tetradontoidea</taxon>
        <taxon>Tetraodontidae</taxon>
        <taxon>Tetraodon</taxon>
    </lineage>
</organism>
<dbReference type="KEGG" id="tng:GSTEN00023583G001"/>
<dbReference type="AlphaFoldDB" id="Q4S5U1"/>
<reference evidence="1" key="2">
    <citation type="submission" date="2004-02" db="EMBL/GenBank/DDBJ databases">
        <authorList>
            <consortium name="Genoscope"/>
            <consortium name="Whitehead Institute Centre for Genome Research"/>
        </authorList>
    </citation>
    <scope>NUCLEOTIDE SEQUENCE</scope>
</reference>
<proteinExistence type="predicted"/>
<evidence type="ECO:0000313" key="1">
    <source>
        <dbReference type="EMBL" id="CAG03991.1"/>
    </source>
</evidence>
<name>Q4S5U1_TETNG</name>
<accession>Q4S5U1</accession>
<gene>
    <name evidence="1" type="ORF">GSTENG00023583001</name>
</gene>
<protein>
    <submittedName>
        <fullName evidence="1">Chromosome 9 SCAF14729, whole genome shotgun sequence</fullName>
    </submittedName>
</protein>
<reference evidence="1" key="1">
    <citation type="journal article" date="2004" name="Nature">
        <title>Genome duplication in the teleost fish Tetraodon nigroviridis reveals the early vertebrate proto-karyotype.</title>
        <authorList>
            <person name="Jaillon O."/>
            <person name="Aury J.-M."/>
            <person name="Brunet F."/>
            <person name="Petit J.-L."/>
            <person name="Stange-Thomann N."/>
            <person name="Mauceli E."/>
            <person name="Bouneau L."/>
            <person name="Fischer C."/>
            <person name="Ozouf-Costaz C."/>
            <person name="Bernot A."/>
            <person name="Nicaud S."/>
            <person name="Jaffe D."/>
            <person name="Fisher S."/>
            <person name="Lutfalla G."/>
            <person name="Dossat C."/>
            <person name="Segurens B."/>
            <person name="Dasilva C."/>
            <person name="Salanoubat M."/>
            <person name="Levy M."/>
            <person name="Boudet N."/>
            <person name="Castellano S."/>
            <person name="Anthouard V."/>
            <person name="Jubin C."/>
            <person name="Castelli V."/>
            <person name="Katinka M."/>
            <person name="Vacherie B."/>
            <person name="Biemont C."/>
            <person name="Skalli Z."/>
            <person name="Cattolico L."/>
            <person name="Poulain J."/>
            <person name="De Berardinis V."/>
            <person name="Cruaud C."/>
            <person name="Duprat S."/>
            <person name="Brottier P."/>
            <person name="Coutanceau J.-P."/>
            <person name="Gouzy J."/>
            <person name="Parra G."/>
            <person name="Lardier G."/>
            <person name="Chapple C."/>
            <person name="McKernan K.J."/>
            <person name="McEwan P."/>
            <person name="Bosak S."/>
            <person name="Kellis M."/>
            <person name="Volff J.-N."/>
            <person name="Guigo R."/>
            <person name="Zody M.C."/>
            <person name="Mesirov J."/>
            <person name="Lindblad-Toh K."/>
            <person name="Birren B."/>
            <person name="Nusbaum C."/>
            <person name="Kahn D."/>
            <person name="Robinson-Rechavi M."/>
            <person name="Laudet V."/>
            <person name="Schachter V."/>
            <person name="Quetier F."/>
            <person name="Saurin W."/>
            <person name="Scarpelli C."/>
            <person name="Wincker P."/>
            <person name="Lander E.S."/>
            <person name="Weissenbach J."/>
            <person name="Roest Crollius H."/>
        </authorList>
    </citation>
    <scope>NUCLEOTIDE SEQUENCE [LARGE SCALE GENOMIC DNA]</scope>
</reference>